<evidence type="ECO:0000313" key="2">
    <source>
        <dbReference type="Proteomes" id="UP000001784"/>
    </source>
</evidence>
<dbReference type="FunCoup" id="A0LM57">
    <property type="interactions" value="42"/>
</dbReference>
<proteinExistence type="predicted"/>
<sequence length="120" mass="13513">MLVIVVENAPARLRGRLAVWLLEIRAGVYVGDYSRRVREMIWKQVELGITEGNAVMAWSTNSESGFDFLTFGQNRRVPCELEGIKLVSFLPSNETEEQKCAISATNRELSEGHPNGNDSW</sequence>
<dbReference type="InParanoid" id="A0LM57"/>
<organism evidence="1 2">
    <name type="scientific">Syntrophobacter fumaroxidans (strain DSM 10017 / MPOB)</name>
    <dbReference type="NCBI Taxonomy" id="335543"/>
    <lineage>
        <taxon>Bacteria</taxon>
        <taxon>Pseudomonadati</taxon>
        <taxon>Thermodesulfobacteriota</taxon>
        <taxon>Syntrophobacteria</taxon>
        <taxon>Syntrophobacterales</taxon>
        <taxon>Syntrophobacteraceae</taxon>
        <taxon>Syntrophobacter</taxon>
    </lineage>
</organism>
<gene>
    <name evidence="1" type="ordered locus">Sfum_2831</name>
</gene>
<dbReference type="OrthoDB" id="8527479at2"/>
<dbReference type="EMBL" id="CP000478">
    <property type="protein sequence ID" value="ABK18509.1"/>
    <property type="molecule type" value="Genomic_DNA"/>
</dbReference>
<keyword evidence="2" id="KW-1185">Reference proteome</keyword>
<protein>
    <submittedName>
        <fullName evidence="1">CRISPR-associated protein, Cas2 family</fullName>
    </submittedName>
</protein>
<dbReference type="NCBIfam" id="TIGR01873">
    <property type="entry name" value="cas_CT1978"/>
    <property type="match status" value="1"/>
</dbReference>
<name>A0LM57_SYNFM</name>
<evidence type="ECO:0000313" key="1">
    <source>
        <dbReference type="EMBL" id="ABK18509.1"/>
    </source>
</evidence>
<dbReference type="RefSeq" id="WP_011699676.1">
    <property type="nucleotide sequence ID" value="NC_008554.1"/>
</dbReference>
<dbReference type="Proteomes" id="UP000001784">
    <property type="component" value="Chromosome"/>
</dbReference>
<dbReference type="STRING" id="335543.Sfum_2831"/>
<dbReference type="AlphaFoldDB" id="A0LM57"/>
<dbReference type="Gene3D" id="3.30.70.240">
    <property type="match status" value="1"/>
</dbReference>
<reference evidence="1 2" key="1">
    <citation type="submission" date="2006-10" db="EMBL/GenBank/DDBJ databases">
        <title>Complete sequence of Syntrophobacter fumaroxidans MPOB.</title>
        <authorList>
            <consortium name="US DOE Joint Genome Institute"/>
            <person name="Copeland A."/>
            <person name="Lucas S."/>
            <person name="Lapidus A."/>
            <person name="Barry K."/>
            <person name="Detter J.C."/>
            <person name="Glavina del Rio T."/>
            <person name="Hammon N."/>
            <person name="Israni S."/>
            <person name="Pitluck S."/>
            <person name="Goltsman E.G."/>
            <person name="Martinez M."/>
            <person name="Schmutz J."/>
            <person name="Larimer F."/>
            <person name="Land M."/>
            <person name="Hauser L."/>
            <person name="Kyrpides N."/>
            <person name="Kim E."/>
            <person name="Boone D.R."/>
            <person name="Brockman F."/>
            <person name="Culley D."/>
            <person name="Ferry J."/>
            <person name="Gunsalus R."/>
            <person name="McInerney M.J."/>
            <person name="Morrison M."/>
            <person name="Plugge C."/>
            <person name="Rohlin L."/>
            <person name="Scholten J."/>
            <person name="Sieber J."/>
            <person name="Stams A.J.M."/>
            <person name="Worm P."/>
            <person name="Henstra A.M."/>
            <person name="Richardson P."/>
        </authorList>
    </citation>
    <scope>NUCLEOTIDE SEQUENCE [LARGE SCALE GENOMIC DNA]</scope>
    <source>
        <strain evidence="2">DSM 10017 / MPOB</strain>
    </source>
</reference>
<accession>A0LM57</accession>
<dbReference type="InterPro" id="IPR010152">
    <property type="entry name" value="CRISPR-assoc_prot_Cas2_sub"/>
</dbReference>
<dbReference type="HOGENOM" id="CLU_151313_1_0_7"/>
<dbReference type="eggNOG" id="COG0847">
    <property type="taxonomic scope" value="Bacteria"/>
</dbReference>
<dbReference type="KEGG" id="sfu:Sfum_2831"/>
<dbReference type="Pfam" id="PF09707">
    <property type="entry name" value="Cas_Cas2CT1978"/>
    <property type="match status" value="1"/>
</dbReference>